<protein>
    <recommendedName>
        <fullName evidence="8">Cytosine-specific methyltransferase</fullName>
        <ecNumber evidence="8">2.1.1.37</ecNumber>
    </recommendedName>
</protein>
<proteinExistence type="inferred from homology"/>
<dbReference type="NCBIfam" id="TIGR00675">
    <property type="entry name" value="dcm"/>
    <property type="match status" value="1"/>
</dbReference>
<dbReference type="EMBL" id="QGKU01000067">
    <property type="protein sequence ID" value="PWR00934.1"/>
    <property type="molecule type" value="Genomic_DNA"/>
</dbReference>
<reference evidence="9 10" key="1">
    <citation type="submission" date="2018-05" db="EMBL/GenBank/DDBJ databases">
        <title>Rhodobacteraceae gen. nov., sp. nov. isolated from sea water.</title>
        <authorList>
            <person name="Ren Y."/>
        </authorList>
    </citation>
    <scope>NUCLEOTIDE SEQUENCE [LARGE SCALE GENOMIC DNA]</scope>
    <source>
        <strain evidence="9 10">TG-679</strain>
    </source>
</reference>
<evidence type="ECO:0000256" key="5">
    <source>
        <dbReference type="ARBA" id="ARBA00047422"/>
    </source>
</evidence>
<evidence type="ECO:0000256" key="6">
    <source>
        <dbReference type="PROSITE-ProRule" id="PRU01016"/>
    </source>
</evidence>
<dbReference type="PROSITE" id="PS51679">
    <property type="entry name" value="SAM_MT_C5"/>
    <property type="match status" value="1"/>
</dbReference>
<name>A0A2V2LBN4_9RHOB</name>
<dbReference type="GO" id="GO:0044027">
    <property type="term" value="P:negative regulation of gene expression via chromosomal CpG island methylation"/>
    <property type="evidence" value="ECO:0007669"/>
    <property type="project" value="TreeGrafter"/>
</dbReference>
<comment type="caution">
    <text evidence="9">The sequence shown here is derived from an EMBL/GenBank/DDBJ whole genome shotgun (WGS) entry which is preliminary data.</text>
</comment>
<keyword evidence="10" id="KW-1185">Reference proteome</keyword>
<dbReference type="CDD" id="cd00315">
    <property type="entry name" value="Cyt_C5_DNA_methylase"/>
    <property type="match status" value="1"/>
</dbReference>
<keyword evidence="4" id="KW-0680">Restriction system</keyword>
<evidence type="ECO:0000313" key="10">
    <source>
        <dbReference type="Proteomes" id="UP000245680"/>
    </source>
</evidence>
<dbReference type="InterPro" id="IPR001525">
    <property type="entry name" value="C5_MeTfrase"/>
</dbReference>
<dbReference type="PANTHER" id="PTHR10629:SF52">
    <property type="entry name" value="DNA (CYTOSINE-5)-METHYLTRANSFERASE 1"/>
    <property type="match status" value="1"/>
</dbReference>
<dbReference type="PRINTS" id="PR00105">
    <property type="entry name" value="C5METTRFRASE"/>
</dbReference>
<dbReference type="GO" id="GO:0009307">
    <property type="term" value="P:DNA restriction-modification system"/>
    <property type="evidence" value="ECO:0007669"/>
    <property type="project" value="UniProtKB-KW"/>
</dbReference>
<dbReference type="GO" id="GO:0003886">
    <property type="term" value="F:DNA (cytosine-5-)-methyltransferase activity"/>
    <property type="evidence" value="ECO:0007669"/>
    <property type="project" value="UniProtKB-EC"/>
</dbReference>
<dbReference type="EC" id="2.1.1.37" evidence="8"/>
<evidence type="ECO:0000256" key="8">
    <source>
        <dbReference type="RuleBase" id="RU000417"/>
    </source>
</evidence>
<dbReference type="OrthoDB" id="9813719at2"/>
<dbReference type="Gene3D" id="3.90.120.10">
    <property type="entry name" value="DNA Methylase, subunit A, domain 2"/>
    <property type="match status" value="1"/>
</dbReference>
<dbReference type="InterPro" id="IPR029063">
    <property type="entry name" value="SAM-dependent_MTases_sf"/>
</dbReference>
<dbReference type="PANTHER" id="PTHR10629">
    <property type="entry name" value="CYTOSINE-SPECIFIC METHYLTRANSFERASE"/>
    <property type="match status" value="1"/>
</dbReference>
<dbReference type="PROSITE" id="PS00095">
    <property type="entry name" value="C5_MTASE_2"/>
    <property type="match status" value="1"/>
</dbReference>
<dbReference type="AlphaFoldDB" id="A0A2V2LBN4"/>
<evidence type="ECO:0000256" key="3">
    <source>
        <dbReference type="ARBA" id="ARBA00022691"/>
    </source>
</evidence>
<organism evidence="9 10">
    <name type="scientific">Meridianimarinicoccus roseus</name>
    <dbReference type="NCBI Taxonomy" id="2072018"/>
    <lineage>
        <taxon>Bacteria</taxon>
        <taxon>Pseudomonadati</taxon>
        <taxon>Pseudomonadota</taxon>
        <taxon>Alphaproteobacteria</taxon>
        <taxon>Rhodobacterales</taxon>
        <taxon>Paracoccaceae</taxon>
        <taxon>Meridianimarinicoccus</taxon>
    </lineage>
</organism>
<evidence type="ECO:0000313" key="9">
    <source>
        <dbReference type="EMBL" id="PWR00934.1"/>
    </source>
</evidence>
<comment type="catalytic activity">
    <reaction evidence="5 8">
        <text>a 2'-deoxycytidine in DNA + S-adenosyl-L-methionine = a 5-methyl-2'-deoxycytidine in DNA + S-adenosyl-L-homocysteine + H(+)</text>
        <dbReference type="Rhea" id="RHEA:13681"/>
        <dbReference type="Rhea" id="RHEA-COMP:11369"/>
        <dbReference type="Rhea" id="RHEA-COMP:11370"/>
        <dbReference type="ChEBI" id="CHEBI:15378"/>
        <dbReference type="ChEBI" id="CHEBI:57856"/>
        <dbReference type="ChEBI" id="CHEBI:59789"/>
        <dbReference type="ChEBI" id="CHEBI:85452"/>
        <dbReference type="ChEBI" id="CHEBI:85454"/>
        <dbReference type="EC" id="2.1.1.37"/>
    </reaction>
</comment>
<evidence type="ECO:0000256" key="7">
    <source>
        <dbReference type="RuleBase" id="RU000416"/>
    </source>
</evidence>
<dbReference type="Pfam" id="PF00145">
    <property type="entry name" value="DNA_methylase"/>
    <property type="match status" value="1"/>
</dbReference>
<dbReference type="GO" id="GO:0032259">
    <property type="term" value="P:methylation"/>
    <property type="evidence" value="ECO:0007669"/>
    <property type="project" value="UniProtKB-KW"/>
</dbReference>
<accession>A0A2V2LBN4</accession>
<dbReference type="Proteomes" id="UP000245680">
    <property type="component" value="Unassembled WGS sequence"/>
</dbReference>
<dbReference type="InterPro" id="IPR031303">
    <property type="entry name" value="C5_meth_CS"/>
</dbReference>
<dbReference type="InterPro" id="IPR050390">
    <property type="entry name" value="C5-Methyltransferase"/>
</dbReference>
<keyword evidence="1 6" id="KW-0489">Methyltransferase</keyword>
<dbReference type="SUPFAM" id="SSF53335">
    <property type="entry name" value="S-adenosyl-L-methionine-dependent methyltransferases"/>
    <property type="match status" value="1"/>
</dbReference>
<dbReference type="Gene3D" id="3.40.50.150">
    <property type="entry name" value="Vaccinia Virus protein VP39"/>
    <property type="match status" value="1"/>
</dbReference>
<feature type="active site" evidence="6">
    <location>
        <position position="79"/>
    </location>
</feature>
<evidence type="ECO:0000256" key="2">
    <source>
        <dbReference type="ARBA" id="ARBA00022679"/>
    </source>
</evidence>
<evidence type="ECO:0000256" key="4">
    <source>
        <dbReference type="ARBA" id="ARBA00022747"/>
    </source>
</evidence>
<dbReference type="GO" id="GO:0003677">
    <property type="term" value="F:DNA binding"/>
    <property type="evidence" value="ECO:0007669"/>
    <property type="project" value="TreeGrafter"/>
</dbReference>
<keyword evidence="2 6" id="KW-0808">Transferase</keyword>
<dbReference type="InterPro" id="IPR018117">
    <property type="entry name" value="C5_DNA_meth_AS"/>
</dbReference>
<evidence type="ECO:0000256" key="1">
    <source>
        <dbReference type="ARBA" id="ARBA00022603"/>
    </source>
</evidence>
<sequence>MTAGLTSLELCAGAGGQALGLEQAGYDHTALVEIDRHCRDTLSLNRPDWTVVQGEQADLSKFDARAHEGIDLLAGGLPCPPFSVAGKQLGHADERNLFPAALRVIEETRPRAVMIENVRGFLDAVFADYRQKLKRQLARMGYVTDWHLFNASDFGVPQLRPRVVIVAIRSDLADGFSWPVGTGVSPASVGRTLVDLMAERGWGGAQTWAARADDIAPTIVGGSKKHGGPDLGPTRAKRAWSTLGVDGLGIADQAPDPDFVGMPRLTVRMVARLQGFPDDWKFSGRKTPAYRQVGNAFPPPVAAAVGRQIALAITQRRSVSVVA</sequence>
<comment type="similarity">
    <text evidence="6 7">Belongs to the class I-like SAM-binding methyltransferase superfamily. C5-methyltransferase family.</text>
</comment>
<gene>
    <name evidence="9" type="ORF">DKT77_19655</name>
</gene>
<dbReference type="PROSITE" id="PS00094">
    <property type="entry name" value="C5_MTASE_1"/>
    <property type="match status" value="1"/>
</dbReference>
<keyword evidence="3 6" id="KW-0949">S-adenosyl-L-methionine</keyword>